<comment type="catalytic activity">
    <reaction evidence="12 13">
        <text>L-threonine + hydrogencarbonate + ATP = L-threonylcarbamoyladenylate + diphosphate + H2O</text>
        <dbReference type="Rhea" id="RHEA:36407"/>
        <dbReference type="ChEBI" id="CHEBI:15377"/>
        <dbReference type="ChEBI" id="CHEBI:17544"/>
        <dbReference type="ChEBI" id="CHEBI:30616"/>
        <dbReference type="ChEBI" id="CHEBI:33019"/>
        <dbReference type="ChEBI" id="CHEBI:57926"/>
        <dbReference type="ChEBI" id="CHEBI:73682"/>
        <dbReference type="EC" id="2.7.7.87"/>
    </reaction>
</comment>
<dbReference type="InterPro" id="IPR006070">
    <property type="entry name" value="Sua5-like_dom"/>
</dbReference>
<dbReference type="GO" id="GO:0006450">
    <property type="term" value="P:regulation of translational fidelity"/>
    <property type="evidence" value="ECO:0007669"/>
    <property type="project" value="TreeGrafter"/>
</dbReference>
<dbReference type="KEGG" id="cthu:HUR95_01815"/>
<feature type="binding site" evidence="14">
    <location>
        <position position="154"/>
    </location>
    <ligand>
        <name>L-threonine</name>
        <dbReference type="ChEBI" id="CHEBI:57926"/>
    </ligand>
</feature>
<gene>
    <name evidence="16" type="ORF">HUR95_01815</name>
</gene>
<dbReference type="GO" id="GO:0000049">
    <property type="term" value="F:tRNA binding"/>
    <property type="evidence" value="ECO:0007669"/>
    <property type="project" value="TreeGrafter"/>
</dbReference>
<dbReference type="GO" id="GO:0005524">
    <property type="term" value="F:ATP binding"/>
    <property type="evidence" value="ECO:0007669"/>
    <property type="project" value="UniProtKB-UniRule"/>
</dbReference>
<evidence type="ECO:0000313" key="17">
    <source>
        <dbReference type="Proteomes" id="UP000825179"/>
    </source>
</evidence>
<feature type="binding site" evidence="14">
    <location>
        <position position="156"/>
    </location>
    <ligand>
        <name>ATP</name>
        <dbReference type="ChEBI" id="CHEBI:30616"/>
    </ligand>
</feature>
<dbReference type="InterPro" id="IPR038385">
    <property type="entry name" value="Sua5/YwlC_C"/>
</dbReference>
<dbReference type="PROSITE" id="PS51163">
    <property type="entry name" value="YRDC"/>
    <property type="match status" value="1"/>
</dbReference>
<evidence type="ECO:0000256" key="5">
    <source>
        <dbReference type="ARBA" id="ARBA00022490"/>
    </source>
</evidence>
<dbReference type="EC" id="2.7.7.87" evidence="3 13"/>
<sequence>MEHQWQTKHWDIHNIVDKGVDNLITHPHIQEAASWINRDEPVAFPTETVYGLGANALSDKAVQKIFAAKGRPADNPLIVHISRVDKLAGIVDKVPDKARILMEKFWPGSLTLVLPCGSQVSRIVTAGLDTVAVRMPAHPVALALIEACGKPLAAPSANRSGKPSPTRAEHVWHDLAGRIVGVLDGGETGIGLESTVVDVTGEVPVLLRPGGVTKGELEAVIGPVDADPALKHSMELARSPQTFRPRSPGMKYRHYAPDGEVFLVSLAKGIQEMRRFIQDCVNRDRQQGYTVAVLTTDDGLSCYSADLVLSLGNREELQTVAQRIYDALRQVDQARMQKIYIESFPPEAVGEAIMNRLHKAAQGRMLEPRPLSNSSSTH</sequence>
<feature type="binding site" evidence="14">
    <location>
        <position position="255"/>
    </location>
    <ligand>
        <name>ATP</name>
        <dbReference type="ChEBI" id="CHEBI:30616"/>
    </ligand>
</feature>
<evidence type="ECO:0000256" key="8">
    <source>
        <dbReference type="ARBA" id="ARBA00022695"/>
    </source>
</evidence>
<evidence type="ECO:0000256" key="6">
    <source>
        <dbReference type="ARBA" id="ARBA00022679"/>
    </source>
</evidence>
<dbReference type="PANTHER" id="PTHR17490">
    <property type="entry name" value="SUA5"/>
    <property type="match status" value="1"/>
</dbReference>
<keyword evidence="5 13" id="KW-0963">Cytoplasm</keyword>
<dbReference type="Gene3D" id="3.90.870.10">
    <property type="entry name" value="DHBP synthase"/>
    <property type="match status" value="1"/>
</dbReference>
<feature type="binding site" evidence="14">
    <location>
        <position position="164"/>
    </location>
    <ligand>
        <name>ATP</name>
        <dbReference type="ChEBI" id="CHEBI:30616"/>
    </ligand>
</feature>
<evidence type="ECO:0000256" key="3">
    <source>
        <dbReference type="ARBA" id="ARBA00012584"/>
    </source>
</evidence>
<feature type="binding site" evidence="14">
    <location>
        <position position="208"/>
    </location>
    <ligand>
        <name>ATP</name>
        <dbReference type="ChEBI" id="CHEBI:30616"/>
    </ligand>
</feature>
<feature type="binding site" evidence="14">
    <location>
        <position position="134"/>
    </location>
    <ligand>
        <name>L-threonine</name>
        <dbReference type="ChEBI" id="CHEBI:57926"/>
    </ligand>
</feature>
<dbReference type="InterPro" id="IPR010923">
    <property type="entry name" value="T(6)A37_SUA5"/>
</dbReference>
<evidence type="ECO:0000256" key="9">
    <source>
        <dbReference type="ARBA" id="ARBA00022741"/>
    </source>
</evidence>
<feature type="binding site" evidence="14">
    <location>
        <position position="130"/>
    </location>
    <ligand>
        <name>ATP</name>
        <dbReference type="ChEBI" id="CHEBI:30616"/>
    </ligand>
</feature>
<dbReference type="PANTHER" id="PTHR17490:SF16">
    <property type="entry name" value="THREONYLCARBAMOYL-AMP SYNTHASE"/>
    <property type="match status" value="1"/>
</dbReference>
<dbReference type="AlphaFoldDB" id="A0A8X8IAS0"/>
<keyword evidence="8 13" id="KW-0548">Nucleotidyltransferase</keyword>
<dbReference type="FunFam" id="3.90.870.10:FF:000008">
    <property type="entry name" value="Threonylcarbamoyl-AMP synthase"/>
    <property type="match status" value="1"/>
</dbReference>
<evidence type="ECO:0000256" key="10">
    <source>
        <dbReference type="ARBA" id="ARBA00022840"/>
    </source>
</evidence>
<keyword evidence="6 13" id="KW-0808">Transferase</keyword>
<dbReference type="GO" id="GO:0005737">
    <property type="term" value="C:cytoplasm"/>
    <property type="evidence" value="ECO:0007669"/>
    <property type="project" value="UniProtKB-SubCell"/>
</dbReference>
<dbReference type="EMBL" id="CP082237">
    <property type="protein sequence ID" value="QZT34184.1"/>
    <property type="molecule type" value="Genomic_DNA"/>
</dbReference>
<organism evidence="16 17">
    <name type="scientific">Caldalkalibacillus thermarum (strain TA2.A1)</name>
    <dbReference type="NCBI Taxonomy" id="986075"/>
    <lineage>
        <taxon>Bacteria</taxon>
        <taxon>Bacillati</taxon>
        <taxon>Bacillota</taxon>
        <taxon>Bacilli</taxon>
        <taxon>Bacillales</taxon>
        <taxon>Bacillaceae</taxon>
        <taxon>Caldalkalibacillus</taxon>
    </lineage>
</organism>
<evidence type="ECO:0000256" key="7">
    <source>
        <dbReference type="ARBA" id="ARBA00022694"/>
    </source>
</evidence>
<comment type="similarity">
    <text evidence="2 13">Belongs to the SUA5 family.</text>
</comment>
<dbReference type="GO" id="GO:0003725">
    <property type="term" value="F:double-stranded RNA binding"/>
    <property type="evidence" value="ECO:0007669"/>
    <property type="project" value="UniProtKB-UniRule"/>
</dbReference>
<dbReference type="GO" id="GO:0008033">
    <property type="term" value="P:tRNA processing"/>
    <property type="evidence" value="ECO:0007669"/>
    <property type="project" value="UniProtKB-KW"/>
</dbReference>
<proteinExistence type="inferred from homology"/>
<protein>
    <recommendedName>
        <fullName evidence="4 13">Threonylcarbamoyl-AMP synthase</fullName>
        <shortName evidence="13">TC-AMP synthase</shortName>
        <ecNumber evidence="3 13">2.7.7.87</ecNumber>
    </recommendedName>
    <alternativeName>
        <fullName evidence="11 13">L-threonylcarbamoyladenylate synthase</fullName>
    </alternativeName>
</protein>
<dbReference type="Gene3D" id="3.40.50.11030">
    <property type="entry name" value="Threonylcarbamoyl-AMP synthase, C-terminal domain"/>
    <property type="match status" value="1"/>
</dbReference>
<feature type="binding site" evidence="14">
    <location>
        <position position="71"/>
    </location>
    <ligand>
        <name>ATP</name>
        <dbReference type="ChEBI" id="CHEBI:30616"/>
    </ligand>
</feature>
<dbReference type="Proteomes" id="UP000825179">
    <property type="component" value="Chromosome"/>
</dbReference>
<evidence type="ECO:0000256" key="4">
    <source>
        <dbReference type="ARBA" id="ARBA00015492"/>
    </source>
</evidence>
<comment type="subcellular location">
    <subcellularLocation>
        <location evidence="1 13">Cytoplasm</location>
    </subcellularLocation>
</comment>
<evidence type="ECO:0000256" key="13">
    <source>
        <dbReference type="PIRNR" id="PIRNR004930"/>
    </source>
</evidence>
<dbReference type="PIRSF" id="PIRSF004930">
    <property type="entry name" value="Tln_factor_SUA5"/>
    <property type="match status" value="1"/>
</dbReference>
<dbReference type="InterPro" id="IPR017945">
    <property type="entry name" value="DHBP_synth_RibB-like_a/b_dom"/>
</dbReference>
<dbReference type="GO" id="GO:0061710">
    <property type="term" value="F:L-threonylcarbamoyladenylate synthase"/>
    <property type="evidence" value="ECO:0007669"/>
    <property type="project" value="UniProtKB-EC"/>
</dbReference>
<keyword evidence="10 13" id="KW-0067">ATP-binding</keyword>
<dbReference type="Pfam" id="PF03481">
    <property type="entry name" value="Sua5_C"/>
    <property type="match status" value="1"/>
</dbReference>
<feature type="binding site" evidence="14">
    <location>
        <position position="75"/>
    </location>
    <ligand>
        <name>ATP</name>
        <dbReference type="ChEBI" id="CHEBI:30616"/>
    </ligand>
</feature>
<evidence type="ECO:0000256" key="2">
    <source>
        <dbReference type="ARBA" id="ARBA00007663"/>
    </source>
</evidence>
<evidence type="ECO:0000256" key="1">
    <source>
        <dbReference type="ARBA" id="ARBA00004496"/>
    </source>
</evidence>
<dbReference type="RefSeq" id="WP_222822878.1">
    <property type="nucleotide sequence ID" value="NZ_CP082237.1"/>
</dbReference>
<evidence type="ECO:0000313" key="16">
    <source>
        <dbReference type="EMBL" id="QZT34184.1"/>
    </source>
</evidence>
<dbReference type="NCBIfam" id="TIGR00057">
    <property type="entry name" value="L-threonylcarbamoyladenylate synthase"/>
    <property type="match status" value="1"/>
</dbReference>
<comment type="function">
    <text evidence="13">Required for the formation of a threonylcarbamoyl group on adenosine at position 37 (t(6)A37) in tRNAs that read codons beginning with adenine.</text>
</comment>
<keyword evidence="7 13" id="KW-0819">tRNA processing</keyword>
<evidence type="ECO:0000256" key="11">
    <source>
        <dbReference type="ARBA" id="ARBA00029774"/>
    </source>
</evidence>
<feature type="binding site" evidence="14">
    <location>
        <position position="48"/>
    </location>
    <ligand>
        <name>L-threonine</name>
        <dbReference type="ChEBI" id="CHEBI:57926"/>
    </ligand>
</feature>
<dbReference type="InterPro" id="IPR005145">
    <property type="entry name" value="Sua5_C"/>
</dbReference>
<evidence type="ECO:0000256" key="14">
    <source>
        <dbReference type="PIRSR" id="PIRSR004930-1"/>
    </source>
</evidence>
<name>A0A8X8IAS0_CALTT</name>
<keyword evidence="9 13" id="KW-0547">Nucleotide-binding</keyword>
<accession>A0A8X8IAS0</accession>
<evidence type="ECO:0000256" key="12">
    <source>
        <dbReference type="ARBA" id="ARBA00048366"/>
    </source>
</evidence>
<reference evidence="16 17" key="1">
    <citation type="journal article" date="2020" name="Extremophiles">
        <title>Genomic analysis of Caldalkalibacillus thermarum TA2.A1 reveals aerobic alkaliphilic metabolism and evolutionary hallmarks linking alkaliphilic bacteria and plant life.</title>
        <authorList>
            <person name="de Jong S.I."/>
            <person name="van den Broek M.A."/>
            <person name="Merkel A.Y."/>
            <person name="de la Torre Cortes P."/>
            <person name="Kalamorz F."/>
            <person name="Cook G.M."/>
            <person name="van Loosdrecht M.C.M."/>
            <person name="McMillan D.G.G."/>
        </authorList>
    </citation>
    <scope>NUCLEOTIDE SEQUENCE [LARGE SCALE GENOMIC DNA]</scope>
    <source>
        <strain evidence="16 17">TA2.A1</strain>
    </source>
</reference>
<dbReference type="Pfam" id="PF01300">
    <property type="entry name" value="Sua5_yciO_yrdC"/>
    <property type="match status" value="1"/>
</dbReference>
<dbReference type="InterPro" id="IPR050156">
    <property type="entry name" value="TC-AMP_synthase_SUA5"/>
</dbReference>
<feature type="domain" description="YrdC-like" evidence="15">
    <location>
        <begin position="26"/>
        <end position="212"/>
    </location>
</feature>
<feature type="binding site" evidence="14">
    <location>
        <position position="80"/>
    </location>
    <ligand>
        <name>L-threonine</name>
        <dbReference type="ChEBI" id="CHEBI:57926"/>
    </ligand>
</feature>
<evidence type="ECO:0000259" key="15">
    <source>
        <dbReference type="PROSITE" id="PS51163"/>
    </source>
</evidence>
<feature type="binding site" evidence="14">
    <location>
        <position position="194"/>
    </location>
    <ligand>
        <name>L-threonine</name>
        <dbReference type="ChEBI" id="CHEBI:57926"/>
    </ligand>
</feature>
<keyword evidence="17" id="KW-1185">Reference proteome</keyword>
<dbReference type="SUPFAM" id="SSF55821">
    <property type="entry name" value="YrdC/RibB"/>
    <property type="match status" value="1"/>
</dbReference>